<dbReference type="EMBL" id="JAFBXF010000002">
    <property type="protein sequence ID" value="MBM2416209.1"/>
    <property type="molecule type" value="Genomic_DNA"/>
</dbReference>
<name>A0A9Q2NTB2_9RHOB</name>
<evidence type="ECO:0000256" key="6">
    <source>
        <dbReference type="SAM" id="Phobius"/>
    </source>
</evidence>
<dbReference type="Proteomes" id="UP000755667">
    <property type="component" value="Unassembled WGS sequence"/>
</dbReference>
<keyword evidence="3 6" id="KW-0812">Transmembrane</keyword>
<sequence>MMLAHTELRTRLQTICIVLVAMVVVVTAMKLAKGLLAPVTLGLIVGIVAAPGMRLLARLGIPRAVSASISLLFVGAATVLLIAGLGPIVMDLIGQVPRIEDEIRWWVIDASRAIRGLESVQIELEQSLAEDGKEVEAAMPSLLDALSMAPNFAAQLLTFAGTFFFFTLTQNEIYATVKGKAASLRQADKAVSHYFVTVAAINAGLGAAVFAAMTVIGVPNPILWGAAAFILNFVLYLGPVMLLVALAVVGFTEFNGAYALLPALAYLMLNMTEAQFVTPTLVGQRLQLNPLVVFLAILFGLWLWGPIGGIVSLPLLVWATAFMAHQPQPDPATDADLAPTQA</sequence>
<dbReference type="InterPro" id="IPR002549">
    <property type="entry name" value="AI-2E-like"/>
</dbReference>
<dbReference type="Pfam" id="PF01594">
    <property type="entry name" value="AI-2E_transport"/>
    <property type="match status" value="1"/>
</dbReference>
<reference evidence="7 10" key="1">
    <citation type="submission" date="2021-01" db="EMBL/GenBank/DDBJ databases">
        <title>Diatom-associated Roseobacters Show Island Model of Population Structure.</title>
        <authorList>
            <person name="Qu L."/>
            <person name="Feng X."/>
            <person name="Chen Y."/>
            <person name="Li L."/>
            <person name="Wang X."/>
            <person name="Hu Z."/>
            <person name="Wang H."/>
            <person name="Luo H."/>
        </authorList>
    </citation>
    <scope>NUCLEOTIDE SEQUENCE</scope>
    <source>
        <strain evidence="8 10">CC28-63</strain>
        <strain evidence="7">CC28-69</strain>
    </source>
</reference>
<dbReference type="PANTHER" id="PTHR21716:SF16">
    <property type="entry name" value="BLL1467 PROTEIN"/>
    <property type="match status" value="1"/>
</dbReference>
<evidence type="ECO:0000256" key="4">
    <source>
        <dbReference type="ARBA" id="ARBA00022989"/>
    </source>
</evidence>
<accession>A0A9Q2NTB2</accession>
<evidence type="ECO:0000313" key="7">
    <source>
        <dbReference type="EMBL" id="MBM2411542.1"/>
    </source>
</evidence>
<dbReference type="GO" id="GO:0016020">
    <property type="term" value="C:membrane"/>
    <property type="evidence" value="ECO:0007669"/>
    <property type="project" value="UniProtKB-SubCell"/>
</dbReference>
<feature type="transmembrane region" description="Helical" evidence="6">
    <location>
        <begin position="152"/>
        <end position="169"/>
    </location>
</feature>
<dbReference type="AlphaFoldDB" id="A0A9Q2NTB2"/>
<feature type="transmembrane region" description="Helical" evidence="6">
    <location>
        <begin position="12"/>
        <end position="29"/>
    </location>
</feature>
<dbReference type="GeneID" id="62642062"/>
<feature type="transmembrane region" description="Helical" evidence="6">
    <location>
        <begin position="35"/>
        <end position="57"/>
    </location>
</feature>
<feature type="transmembrane region" description="Helical" evidence="6">
    <location>
        <begin position="69"/>
        <end position="90"/>
    </location>
</feature>
<comment type="caution">
    <text evidence="7">The sequence shown here is derived from an EMBL/GenBank/DDBJ whole genome shotgun (WGS) entry which is preliminary data.</text>
</comment>
<comment type="subcellular location">
    <subcellularLocation>
        <location evidence="1">Membrane</location>
        <topology evidence="1">Multi-pass membrane protein</topology>
    </subcellularLocation>
</comment>
<keyword evidence="4 6" id="KW-1133">Transmembrane helix</keyword>
<dbReference type="OrthoDB" id="9799225at2"/>
<evidence type="ECO:0000313" key="9">
    <source>
        <dbReference type="Proteomes" id="UP000755667"/>
    </source>
</evidence>
<organism evidence="7 9">
    <name type="scientific">Marivita cryptomonadis</name>
    <dbReference type="NCBI Taxonomy" id="505252"/>
    <lineage>
        <taxon>Bacteria</taxon>
        <taxon>Pseudomonadati</taxon>
        <taxon>Pseudomonadota</taxon>
        <taxon>Alphaproteobacteria</taxon>
        <taxon>Rhodobacterales</taxon>
        <taxon>Roseobacteraceae</taxon>
        <taxon>Marivita</taxon>
    </lineage>
</organism>
<evidence type="ECO:0000313" key="8">
    <source>
        <dbReference type="EMBL" id="MBM2416209.1"/>
    </source>
</evidence>
<feature type="transmembrane region" description="Helical" evidence="6">
    <location>
        <begin position="292"/>
        <end position="318"/>
    </location>
</feature>
<protein>
    <submittedName>
        <fullName evidence="7">AI-2E family transporter</fullName>
    </submittedName>
</protein>
<comment type="similarity">
    <text evidence="2">Belongs to the autoinducer-2 exporter (AI-2E) (TC 2.A.86) family.</text>
</comment>
<dbReference type="Proteomes" id="UP000809440">
    <property type="component" value="Unassembled WGS sequence"/>
</dbReference>
<evidence type="ECO:0000256" key="5">
    <source>
        <dbReference type="ARBA" id="ARBA00023136"/>
    </source>
</evidence>
<proteinExistence type="inferred from homology"/>
<dbReference type="GO" id="GO:0055085">
    <property type="term" value="P:transmembrane transport"/>
    <property type="evidence" value="ECO:0007669"/>
    <property type="project" value="TreeGrafter"/>
</dbReference>
<evidence type="ECO:0000256" key="1">
    <source>
        <dbReference type="ARBA" id="ARBA00004141"/>
    </source>
</evidence>
<dbReference type="PANTHER" id="PTHR21716">
    <property type="entry name" value="TRANSMEMBRANE PROTEIN"/>
    <property type="match status" value="1"/>
</dbReference>
<evidence type="ECO:0000256" key="2">
    <source>
        <dbReference type="ARBA" id="ARBA00009773"/>
    </source>
</evidence>
<feature type="transmembrane region" description="Helical" evidence="6">
    <location>
        <begin position="222"/>
        <end position="249"/>
    </location>
</feature>
<dbReference type="EMBL" id="JAFBXE010000002">
    <property type="protein sequence ID" value="MBM2411542.1"/>
    <property type="molecule type" value="Genomic_DNA"/>
</dbReference>
<evidence type="ECO:0000256" key="3">
    <source>
        <dbReference type="ARBA" id="ARBA00022692"/>
    </source>
</evidence>
<feature type="transmembrane region" description="Helical" evidence="6">
    <location>
        <begin position="256"/>
        <end position="272"/>
    </location>
</feature>
<keyword evidence="5 6" id="KW-0472">Membrane</keyword>
<dbReference type="RefSeq" id="WP_085631272.1">
    <property type="nucleotide sequence ID" value="NZ_JAFBWU010000002.1"/>
</dbReference>
<keyword evidence="10" id="KW-1185">Reference proteome</keyword>
<gene>
    <name evidence="7" type="ORF">JQX41_04460</name>
    <name evidence="8" type="ORF">JQX48_04460</name>
</gene>
<feature type="transmembrane region" description="Helical" evidence="6">
    <location>
        <begin position="190"/>
        <end position="216"/>
    </location>
</feature>
<evidence type="ECO:0000313" key="10">
    <source>
        <dbReference type="Proteomes" id="UP000809440"/>
    </source>
</evidence>